<dbReference type="InterPro" id="IPR024651">
    <property type="entry name" value="FAD-SLDH_ssu"/>
</dbReference>
<organism evidence="2 3">
    <name type="scientific">Candidatus Pantoea multigeneris</name>
    <dbReference type="NCBI Taxonomy" id="2608357"/>
    <lineage>
        <taxon>Bacteria</taxon>
        <taxon>Pseudomonadati</taxon>
        <taxon>Pseudomonadota</taxon>
        <taxon>Gammaproteobacteria</taxon>
        <taxon>Enterobacterales</taxon>
        <taxon>Erwiniaceae</taxon>
        <taxon>Pantoea</taxon>
    </lineage>
</organism>
<reference evidence="2 3" key="1">
    <citation type="journal article" date="2019" name="bioRxiv">
        <title>Bacteria contribute to plant secondary compound degradation in a generalist herbivore system.</title>
        <authorList>
            <person name="Francoeur C.B."/>
            <person name="Khadempour L."/>
            <person name="Moreira-Soto R.D."/>
            <person name="Gotting K."/>
            <person name="Book A.J."/>
            <person name="Pinto-Tomas A.A."/>
            <person name="Keefover-Ring K."/>
            <person name="Currie C.R."/>
        </authorList>
    </citation>
    <scope>NUCLEOTIDE SEQUENCE [LARGE SCALE GENOMIC DNA]</scope>
    <source>
        <strain evidence="2">Acro-835</strain>
    </source>
</reference>
<keyword evidence="3" id="KW-1185">Reference proteome</keyword>
<gene>
    <name evidence="2" type="ORF">F3J40_19395</name>
</gene>
<feature type="signal peptide" evidence="1">
    <location>
        <begin position="1"/>
        <end position="23"/>
    </location>
</feature>
<evidence type="ECO:0000256" key="1">
    <source>
        <dbReference type="SAM" id="SignalP"/>
    </source>
</evidence>
<dbReference type="Proteomes" id="UP001515683">
    <property type="component" value="Unassembled WGS sequence"/>
</dbReference>
<feature type="chain" id="PRO_5045814108" description="Membrane bound FAD containing D-sorbitol dehydrogenase" evidence="1">
    <location>
        <begin position="24"/>
        <end position="219"/>
    </location>
</feature>
<proteinExistence type="predicted"/>
<evidence type="ECO:0008006" key="4">
    <source>
        <dbReference type="Google" id="ProtNLM"/>
    </source>
</evidence>
<dbReference type="EMBL" id="VWXF01000010">
    <property type="protein sequence ID" value="NIF23748.1"/>
    <property type="molecule type" value="Genomic_DNA"/>
</dbReference>
<comment type="caution">
    <text evidence="2">The sequence shown here is derived from an EMBL/GenBank/DDBJ whole genome shotgun (WGS) entry which is preliminary data.</text>
</comment>
<name>A0ABX0RHY2_9GAMM</name>
<dbReference type="RefSeq" id="WP_167017256.1">
    <property type="nucleotide sequence ID" value="NZ_VWXF01000010.1"/>
</dbReference>
<accession>A0ABX0RHY2</accession>
<dbReference type="Pfam" id="PF12318">
    <property type="entry name" value="FAD-SLDH"/>
    <property type="match status" value="1"/>
</dbReference>
<evidence type="ECO:0000313" key="3">
    <source>
        <dbReference type="Proteomes" id="UP001515683"/>
    </source>
</evidence>
<evidence type="ECO:0000313" key="2">
    <source>
        <dbReference type="EMBL" id="NIF23748.1"/>
    </source>
</evidence>
<sequence>MDRRHFLQMMLAAPLIVSIPLNAAFAASADAEPQAALLRASELLTGRRGLDPAITARLWQLLVDKDASFPAQLTRLIGNLAALKTEDREAIVGHLDDEDVKTALTIISPWYLGYTGNPSTTKAVDDAHFVTFLSALMYEPTSDHTIRPTYARAGGDYWVEVPKGVTAPAMPENIREWGDKSPQAAPTIREPEEPWLLMVQGKARTLAEAQDMIAHKKTA</sequence>
<protein>
    <recommendedName>
        <fullName evidence="4">Membrane bound FAD containing D-sorbitol dehydrogenase</fullName>
    </recommendedName>
</protein>
<keyword evidence="1" id="KW-0732">Signal</keyword>